<evidence type="ECO:0000313" key="1">
    <source>
        <dbReference type="EMBL" id="RTE02569.1"/>
    </source>
</evidence>
<organism evidence="1 2">
    <name type="scientific">Paenibacillus whitsoniae</name>
    <dbReference type="NCBI Taxonomy" id="2496558"/>
    <lineage>
        <taxon>Bacteria</taxon>
        <taxon>Bacillati</taxon>
        <taxon>Bacillota</taxon>
        <taxon>Bacilli</taxon>
        <taxon>Bacillales</taxon>
        <taxon>Paenibacillaceae</taxon>
        <taxon>Paenibacillus</taxon>
    </lineage>
</organism>
<keyword evidence="2" id="KW-1185">Reference proteome</keyword>
<dbReference type="Proteomes" id="UP000276128">
    <property type="component" value="Unassembled WGS sequence"/>
</dbReference>
<protein>
    <recommendedName>
        <fullName evidence="3">DUF559 domain-containing protein</fullName>
    </recommendedName>
</protein>
<name>A0A430J504_9BACL</name>
<gene>
    <name evidence="1" type="ORF">EJQ19_29225</name>
</gene>
<dbReference type="AlphaFoldDB" id="A0A430J504"/>
<evidence type="ECO:0008006" key="3">
    <source>
        <dbReference type="Google" id="ProtNLM"/>
    </source>
</evidence>
<accession>A0A430J504</accession>
<reference evidence="1 2" key="1">
    <citation type="submission" date="2018-12" db="EMBL/GenBank/DDBJ databases">
        <title>Bacillus ochoae sp. nov., Paenibacillus whitsoniae sp. nov., Paenibacillus spiritus sp. nov. Isolated from the Mars Exploration Rover during spacecraft assembly.</title>
        <authorList>
            <person name="Seuylemezian A."/>
            <person name="Vaishampayan P."/>
        </authorList>
    </citation>
    <scope>NUCLEOTIDE SEQUENCE [LARGE SCALE GENOMIC DNA]</scope>
    <source>
        <strain evidence="1 2">MER 54</strain>
    </source>
</reference>
<comment type="caution">
    <text evidence="1">The sequence shown here is derived from an EMBL/GenBank/DDBJ whole genome shotgun (WGS) entry which is preliminary data.</text>
</comment>
<evidence type="ECO:0000313" key="2">
    <source>
        <dbReference type="Proteomes" id="UP000276128"/>
    </source>
</evidence>
<sequence>MEFELAHEAFLKKHVEARSGERKGRLERGHREAEKLFCREVWRPLRGQFDNLHPEFEVLDWRGRSFFCDFAYLTAGVQLMIEIKGYGPHVRDMDRQSYCYELNRETFLTAMGYRVISFAYDDVAHRPELCVSLLRMVLSYFQGDGTPQHLQDAVEREALRLAYRIARPLRPIDVEQHLHVGHRTAVKTLQSLCSKSLLSPVAGPNSKHVVRYELRQLAKNGLWL</sequence>
<dbReference type="OrthoDB" id="2677830at2"/>
<dbReference type="EMBL" id="RXHU01000115">
    <property type="protein sequence ID" value="RTE02569.1"/>
    <property type="molecule type" value="Genomic_DNA"/>
</dbReference>
<proteinExistence type="predicted"/>
<dbReference type="RefSeq" id="WP_126144768.1">
    <property type="nucleotide sequence ID" value="NZ_RXHU01000115.1"/>
</dbReference>